<dbReference type="SMART" id="SM00093">
    <property type="entry name" value="SERPIN"/>
    <property type="match status" value="1"/>
</dbReference>
<dbReference type="Gene3D" id="3.30.497.10">
    <property type="entry name" value="Antithrombin, subunit I, domain 2"/>
    <property type="match status" value="1"/>
</dbReference>
<reference evidence="6" key="1">
    <citation type="submission" date="2022-01" db="EMBL/GenBank/DDBJ databases">
        <authorList>
            <person name="King R."/>
        </authorList>
    </citation>
    <scope>NUCLEOTIDE SEQUENCE</scope>
</reference>
<dbReference type="InterPro" id="IPR036186">
    <property type="entry name" value="Serpin_sf"/>
</dbReference>
<protein>
    <recommendedName>
        <fullName evidence="5">Serpin domain-containing protein</fullName>
    </recommendedName>
</protein>
<evidence type="ECO:0000256" key="1">
    <source>
        <dbReference type="ARBA" id="ARBA00009500"/>
    </source>
</evidence>
<dbReference type="GO" id="GO:0005615">
    <property type="term" value="C:extracellular space"/>
    <property type="evidence" value="ECO:0007669"/>
    <property type="project" value="InterPro"/>
</dbReference>
<dbReference type="InterPro" id="IPR000215">
    <property type="entry name" value="Serpin_fam"/>
</dbReference>
<dbReference type="Proteomes" id="UP001153709">
    <property type="component" value="Chromosome 1"/>
</dbReference>
<evidence type="ECO:0000313" key="6">
    <source>
        <dbReference type="EMBL" id="CAG9827360.1"/>
    </source>
</evidence>
<dbReference type="InterPro" id="IPR042185">
    <property type="entry name" value="Serpin_sf_2"/>
</dbReference>
<dbReference type="GO" id="GO:0004867">
    <property type="term" value="F:serine-type endopeptidase inhibitor activity"/>
    <property type="evidence" value="ECO:0007669"/>
    <property type="project" value="UniProtKB-KW"/>
</dbReference>
<dbReference type="CDD" id="cd19601">
    <property type="entry name" value="serpin42Da-like"/>
    <property type="match status" value="1"/>
</dbReference>
<dbReference type="SUPFAM" id="SSF56574">
    <property type="entry name" value="Serpins"/>
    <property type="match status" value="1"/>
</dbReference>
<dbReference type="InterPro" id="IPR023796">
    <property type="entry name" value="Serpin_dom"/>
</dbReference>
<proteinExistence type="inferred from homology"/>
<dbReference type="InterPro" id="IPR042178">
    <property type="entry name" value="Serpin_sf_1"/>
</dbReference>
<accession>A0A9N9X714</accession>
<dbReference type="EMBL" id="OU898276">
    <property type="protein sequence ID" value="CAG9827360.1"/>
    <property type="molecule type" value="Genomic_DNA"/>
</dbReference>
<sequence length="448" mass="50268">MGLVKVEDFGSRIDRLSARNFIHLVPNSVYGSQLFLVFVTFFVLSTSTFVMAEENKHLTAVLQGNGLFTRNAYQILAQEKGKNIFFSPISIHAILSLASQGSGGKTQKAFTSALQVADIATLAEGYKAAMLKLNSVEDVTLLMANKVYVKNEYELKDEFKDKVVNNFFSEVQNIDFSQSAAAAKTINTWVEEKTKDKIKDLIQPADLDALTRLVLVNAIYFKGKWAAPFKPEDTKTEKFYLNDNDSIDVQMMHTKKKFFFKNDEALDAKVLELPYTNKDLSMIVILPNKRDGINELELKLANTDLTKITENMFRPDVIVALPKFKIETTIDLEAPLTKLGLGVIFSDNADFSGMLKSPEELKVSKVIHKAFIEVNEEGAEAAAATVMKMKMVKKAIIRPHPPVQEFIADHPFVVTLILREKNENGDIFLNILFKGKLRSPTNNVQNVK</sequence>
<dbReference type="AlphaFoldDB" id="A0A9N9X714"/>
<dbReference type="PANTHER" id="PTHR11461:SF211">
    <property type="entry name" value="GH10112P-RELATED"/>
    <property type="match status" value="1"/>
</dbReference>
<keyword evidence="7" id="KW-1185">Reference proteome</keyword>
<name>A0A9N9X714_DIABA</name>
<evidence type="ECO:0000256" key="3">
    <source>
        <dbReference type="ARBA" id="ARBA00022900"/>
    </source>
</evidence>
<keyword evidence="2" id="KW-0646">Protease inhibitor</keyword>
<evidence type="ECO:0000313" key="7">
    <source>
        <dbReference type="Proteomes" id="UP001153709"/>
    </source>
</evidence>
<keyword evidence="3" id="KW-0722">Serine protease inhibitor</keyword>
<dbReference type="Pfam" id="PF00079">
    <property type="entry name" value="Serpin"/>
    <property type="match status" value="1"/>
</dbReference>
<gene>
    <name evidence="6" type="ORF">DIABBA_LOCUS1359</name>
</gene>
<evidence type="ECO:0000256" key="2">
    <source>
        <dbReference type="ARBA" id="ARBA00022690"/>
    </source>
</evidence>
<dbReference type="Gene3D" id="2.30.39.10">
    <property type="entry name" value="Alpha-1-antitrypsin, domain 1"/>
    <property type="match status" value="1"/>
</dbReference>
<feature type="domain" description="Serpin" evidence="5">
    <location>
        <begin position="70"/>
        <end position="440"/>
    </location>
</feature>
<evidence type="ECO:0000256" key="4">
    <source>
        <dbReference type="RuleBase" id="RU000411"/>
    </source>
</evidence>
<comment type="similarity">
    <text evidence="1 4">Belongs to the serpin family.</text>
</comment>
<dbReference type="OrthoDB" id="671595at2759"/>
<organism evidence="6 7">
    <name type="scientific">Diabrotica balteata</name>
    <name type="common">Banded cucumber beetle</name>
    <dbReference type="NCBI Taxonomy" id="107213"/>
    <lineage>
        <taxon>Eukaryota</taxon>
        <taxon>Metazoa</taxon>
        <taxon>Ecdysozoa</taxon>
        <taxon>Arthropoda</taxon>
        <taxon>Hexapoda</taxon>
        <taxon>Insecta</taxon>
        <taxon>Pterygota</taxon>
        <taxon>Neoptera</taxon>
        <taxon>Endopterygota</taxon>
        <taxon>Coleoptera</taxon>
        <taxon>Polyphaga</taxon>
        <taxon>Cucujiformia</taxon>
        <taxon>Chrysomeloidea</taxon>
        <taxon>Chrysomelidae</taxon>
        <taxon>Galerucinae</taxon>
        <taxon>Diabroticina</taxon>
        <taxon>Diabroticites</taxon>
        <taxon>Diabrotica</taxon>
    </lineage>
</organism>
<evidence type="ECO:0000259" key="5">
    <source>
        <dbReference type="SMART" id="SM00093"/>
    </source>
</evidence>
<dbReference type="PANTHER" id="PTHR11461">
    <property type="entry name" value="SERINE PROTEASE INHIBITOR, SERPIN"/>
    <property type="match status" value="1"/>
</dbReference>